<dbReference type="GO" id="GO:0000723">
    <property type="term" value="P:telomere maintenance"/>
    <property type="evidence" value="ECO:0007669"/>
    <property type="project" value="InterPro"/>
</dbReference>
<keyword evidence="2" id="KW-0547">Nucleotide-binding</keyword>
<evidence type="ECO:0000259" key="3">
    <source>
        <dbReference type="Pfam" id="PF02721"/>
    </source>
</evidence>
<proteinExistence type="inferred from homology"/>
<dbReference type="Pfam" id="PF21530">
    <property type="entry name" value="Pif1_2B_dom"/>
    <property type="match status" value="1"/>
</dbReference>
<feature type="domain" description="DNA helicase Pif1-like DEAD-box helicase" evidence="4">
    <location>
        <begin position="580"/>
        <end position="801"/>
    </location>
</feature>
<dbReference type="InterPro" id="IPR025476">
    <property type="entry name" value="Helitron_helicase-like"/>
</dbReference>
<dbReference type="Pfam" id="PF16900">
    <property type="entry name" value="REPA_OB_2"/>
    <property type="match status" value="1"/>
</dbReference>
<dbReference type="InterPro" id="IPR049163">
    <property type="entry name" value="Pif1-like_2B_dom"/>
</dbReference>
<keyword evidence="2" id="KW-0347">Helicase</keyword>
<dbReference type="OrthoDB" id="674851at2759"/>
<keyword evidence="2" id="KW-0233">DNA recombination</keyword>
<keyword evidence="2" id="KW-0067">ATP-binding</keyword>
<evidence type="ECO:0000256" key="1">
    <source>
        <dbReference type="ARBA" id="ARBA00023125"/>
    </source>
</evidence>
<comment type="caution">
    <text evidence="8">The sequence shown here is derived from an EMBL/GenBank/DDBJ whole genome shotgun (WGS) entry which is preliminary data.</text>
</comment>
<sequence>MGAKIDRTTNDGRGPPVFKICGQIHHRIGSLLPVDGRIPKFIQLYVYDTSNEIQNRIASLDHGDAPPSDLDGDIIQSLITMLDEHNSFAKQFRMARDRLAGDDVEDFIIRIVGPKDGDPPQYSLPAVEQLAMLVVGDFGTDTFERDIIVEKQTGELQQISALHPAFMALQYPLLFPYAERGWQTGVLYTGVIESTQNARVKVTMQDYYCYLFHYRKNEPNPYLCYGPLSTQAKVDARACVDENRLRYIVDNQDDIRMESIQGICDAISKGSTEGSEMGKMTVLPASYTGGRRYMIQNYHDGIAICREYGPPDFFVTFTCNPRWLEVVEAIFEPGQKPNDRNDLIVRVFNMKLEELLKDIRQARTLTYPEFPSKWVWDQRDRRWSKRKQRHDKIGRLRYVHPLAGERYYLRMLLLIVKGATSYEHLRFHNRVYYHTFKEACKSRGLLSDDHEWYDAFDEAAAWATSPQLRSLFVTMILFYEVGDENTLFEKVWRHLADDIIYQYRDMIGDPSYQLPDSMARDYLLDELSALFSQSGKNITDFNLPPKTHAAYPILHNCFVEEELSHPLDPLIDMNNPTVSLNEDQKNAFHKIVQRVEQNEPGFFFVAGYGGTGKTYLWNRIVGYLRRKNKIVLTVASSGVAALLLPGGRTAHSRFKIPCEVEDDMICDVSRGTMLSELIELTSLVIWDEALMANRKCFEALDRTFHDIEKVKNPEIANIPFGGKVVVLGGDLRQILPVVEDGSKQDVIAATIIASRLWSHVEVLSLKQNMRLLCSPEDPIQQQQVAAFNKWILDIGENKIPTLAKEGEDEGSWITIPQEFLVSPAENRLAAIVKAIYPDFHARYKDPIYFVQRAILAPTNELTHSVNDYMVPLVPGREKEYFSSDTIAKSTAQHEAYDLLYPIEFLNSINGNNFPQHRIVLKQGIPIMLLRNLNQRAGLCNGTRLIVTSIGEWTIEAKIMNGSHANQSFAIPRITLSLKNNKYSMQQPKFLNKLDKGKHPHGVIVRVVRKWTHYETTSQGAPLYIGMVLVDAKANAIYAEISDDLINEKEHLFDIGKVYIIKKFVVEDAKRNYRAVDYNLMIDITEYTTVEVVTKVPQSIPEYVYKITPLPAIKPTRLVFNLTDVLGYLIKYEAAHTFVPKNTEKAKTLREIYVKDLGENVMKITLWGDQAINFNIDAVYDSEREKISRTKVTPYSQPASKSRDVYNGLHQNM</sequence>
<evidence type="ECO:0000259" key="4">
    <source>
        <dbReference type="Pfam" id="PF05970"/>
    </source>
</evidence>
<dbReference type="Proteomes" id="UP000604825">
    <property type="component" value="Unassembled WGS sequence"/>
</dbReference>
<dbReference type="Gene3D" id="2.40.50.140">
    <property type="entry name" value="Nucleic acid-binding proteins"/>
    <property type="match status" value="2"/>
</dbReference>
<reference evidence="8" key="1">
    <citation type="submission" date="2020-10" db="EMBL/GenBank/DDBJ databases">
        <authorList>
            <person name="Han B."/>
            <person name="Lu T."/>
            <person name="Zhao Q."/>
            <person name="Huang X."/>
            <person name="Zhao Y."/>
        </authorList>
    </citation>
    <scope>NUCLEOTIDE SEQUENCE</scope>
</reference>
<accession>A0A811SE54</accession>
<dbReference type="Pfam" id="PF02721">
    <property type="entry name" value="DUF223"/>
    <property type="match status" value="1"/>
</dbReference>
<evidence type="ECO:0000256" key="2">
    <source>
        <dbReference type="RuleBase" id="RU363044"/>
    </source>
</evidence>
<protein>
    <recommendedName>
        <fullName evidence="2">ATP-dependent DNA helicase</fullName>
        <ecNumber evidence="2">5.6.2.3</ecNumber>
    </recommendedName>
</protein>
<feature type="domain" description="Helitron helicase-like" evidence="5">
    <location>
        <begin position="207"/>
        <end position="362"/>
    </location>
</feature>
<dbReference type="EMBL" id="CAJGYO010000019">
    <property type="protein sequence ID" value="CAD6338838.1"/>
    <property type="molecule type" value="Genomic_DNA"/>
</dbReference>
<gene>
    <name evidence="8" type="ORF">NCGR_LOCUS62936</name>
</gene>
<keyword evidence="1" id="KW-0238">DNA-binding</keyword>
<comment type="cofactor">
    <cofactor evidence="2">
        <name>Mg(2+)</name>
        <dbReference type="ChEBI" id="CHEBI:18420"/>
    </cofactor>
</comment>
<dbReference type="GO" id="GO:0005524">
    <property type="term" value="F:ATP binding"/>
    <property type="evidence" value="ECO:0007669"/>
    <property type="project" value="UniProtKB-KW"/>
</dbReference>
<evidence type="ECO:0000259" key="5">
    <source>
        <dbReference type="Pfam" id="PF14214"/>
    </source>
</evidence>
<dbReference type="Pfam" id="PF14214">
    <property type="entry name" value="Helitron_like_N"/>
    <property type="match status" value="1"/>
</dbReference>
<dbReference type="InterPro" id="IPR010285">
    <property type="entry name" value="DNA_helicase_pif1-like_DEAD"/>
</dbReference>
<comment type="similarity">
    <text evidence="2">Belongs to the helicase family.</text>
</comment>
<organism evidence="8 9">
    <name type="scientific">Miscanthus lutarioriparius</name>
    <dbReference type="NCBI Taxonomy" id="422564"/>
    <lineage>
        <taxon>Eukaryota</taxon>
        <taxon>Viridiplantae</taxon>
        <taxon>Streptophyta</taxon>
        <taxon>Embryophyta</taxon>
        <taxon>Tracheophyta</taxon>
        <taxon>Spermatophyta</taxon>
        <taxon>Magnoliopsida</taxon>
        <taxon>Liliopsida</taxon>
        <taxon>Poales</taxon>
        <taxon>Poaceae</taxon>
        <taxon>PACMAD clade</taxon>
        <taxon>Panicoideae</taxon>
        <taxon>Andropogonodae</taxon>
        <taxon>Andropogoneae</taxon>
        <taxon>Saccharinae</taxon>
        <taxon>Miscanthus</taxon>
    </lineage>
</organism>
<keyword evidence="2" id="KW-0378">Hydrolase</keyword>
<evidence type="ECO:0000313" key="8">
    <source>
        <dbReference type="EMBL" id="CAD6338838.1"/>
    </source>
</evidence>
<dbReference type="CDD" id="cd04480">
    <property type="entry name" value="RPA1_DBD_A_like"/>
    <property type="match status" value="1"/>
</dbReference>
<evidence type="ECO:0000313" key="9">
    <source>
        <dbReference type="Proteomes" id="UP000604825"/>
    </source>
</evidence>
<feature type="domain" description="Replication protein A 70 kDa DNA-binding subunit B/D first OB fold" evidence="3">
    <location>
        <begin position="990"/>
        <end position="1090"/>
    </location>
</feature>
<dbReference type="Pfam" id="PF05970">
    <property type="entry name" value="PIF1"/>
    <property type="match status" value="1"/>
</dbReference>
<dbReference type="SUPFAM" id="SSF52540">
    <property type="entry name" value="P-loop containing nucleoside triphosphate hydrolases"/>
    <property type="match status" value="2"/>
</dbReference>
<dbReference type="SUPFAM" id="SSF50249">
    <property type="entry name" value="Nucleic acid-binding proteins"/>
    <property type="match status" value="2"/>
</dbReference>
<evidence type="ECO:0000259" key="6">
    <source>
        <dbReference type="Pfam" id="PF16900"/>
    </source>
</evidence>
<dbReference type="GO" id="GO:0016787">
    <property type="term" value="F:hydrolase activity"/>
    <property type="evidence" value="ECO:0007669"/>
    <property type="project" value="UniProtKB-KW"/>
</dbReference>
<dbReference type="Gene3D" id="3.40.50.300">
    <property type="entry name" value="P-loop containing nucleotide triphosphate hydrolases"/>
    <property type="match status" value="1"/>
</dbReference>
<feature type="domain" description="Replication protein A OB" evidence="6">
    <location>
        <begin position="1121"/>
        <end position="1175"/>
    </location>
</feature>
<dbReference type="GO" id="GO:0006281">
    <property type="term" value="P:DNA repair"/>
    <property type="evidence" value="ECO:0007669"/>
    <property type="project" value="UniProtKB-KW"/>
</dbReference>
<dbReference type="PANTHER" id="PTHR10492:SF90">
    <property type="entry name" value="ATP-DEPENDENT DNA HELICASE"/>
    <property type="match status" value="1"/>
</dbReference>
<dbReference type="InterPro" id="IPR012340">
    <property type="entry name" value="NA-bd_OB-fold"/>
</dbReference>
<dbReference type="EC" id="5.6.2.3" evidence="2"/>
<dbReference type="InterPro" id="IPR003871">
    <property type="entry name" value="RFA1B/D_OB_1st"/>
</dbReference>
<evidence type="ECO:0000259" key="7">
    <source>
        <dbReference type="Pfam" id="PF21530"/>
    </source>
</evidence>
<dbReference type="GO" id="GO:0003677">
    <property type="term" value="F:DNA binding"/>
    <property type="evidence" value="ECO:0007669"/>
    <property type="project" value="UniProtKB-KW"/>
</dbReference>
<dbReference type="InterPro" id="IPR027417">
    <property type="entry name" value="P-loop_NTPase"/>
</dbReference>
<dbReference type="GO" id="GO:0006310">
    <property type="term" value="P:DNA recombination"/>
    <property type="evidence" value="ECO:0007669"/>
    <property type="project" value="UniProtKB-KW"/>
</dbReference>
<feature type="domain" description="DNA helicase Pif1-like 2B" evidence="7">
    <location>
        <begin position="903"/>
        <end position="948"/>
    </location>
</feature>
<keyword evidence="2" id="KW-0234">DNA repair</keyword>
<dbReference type="PANTHER" id="PTHR10492">
    <property type="match status" value="1"/>
</dbReference>
<dbReference type="GO" id="GO:0043139">
    <property type="term" value="F:5'-3' DNA helicase activity"/>
    <property type="evidence" value="ECO:0007669"/>
    <property type="project" value="UniProtKB-EC"/>
</dbReference>
<comment type="catalytic activity">
    <reaction evidence="2">
        <text>ATP + H2O = ADP + phosphate + H(+)</text>
        <dbReference type="Rhea" id="RHEA:13065"/>
        <dbReference type="ChEBI" id="CHEBI:15377"/>
        <dbReference type="ChEBI" id="CHEBI:15378"/>
        <dbReference type="ChEBI" id="CHEBI:30616"/>
        <dbReference type="ChEBI" id="CHEBI:43474"/>
        <dbReference type="ChEBI" id="CHEBI:456216"/>
        <dbReference type="EC" id="5.6.2.3"/>
    </reaction>
</comment>
<dbReference type="InterPro" id="IPR031657">
    <property type="entry name" value="REPA_OB_2"/>
</dbReference>
<keyword evidence="9" id="KW-1185">Reference proteome</keyword>
<keyword evidence="2" id="KW-0227">DNA damage</keyword>
<dbReference type="AlphaFoldDB" id="A0A811SE54"/>
<name>A0A811SE54_9POAL</name>